<evidence type="ECO:0000256" key="4">
    <source>
        <dbReference type="SAM" id="SignalP"/>
    </source>
</evidence>
<dbReference type="Gene3D" id="3.40.50.1110">
    <property type="entry name" value="SGNH hydrolase"/>
    <property type="match status" value="1"/>
</dbReference>
<evidence type="ECO:0000313" key="6">
    <source>
        <dbReference type="Proteomes" id="UP001497457"/>
    </source>
</evidence>
<proteinExistence type="inferred from homology"/>
<keyword evidence="3" id="KW-0443">Lipid metabolism</keyword>
<protein>
    <recommendedName>
        <fullName evidence="7">GDSL esterase/lipase</fullName>
    </recommendedName>
</protein>
<dbReference type="InterPro" id="IPR035669">
    <property type="entry name" value="SGNH_plant_lipase-like"/>
</dbReference>
<gene>
    <name evidence="5" type="ORF">URODEC1_LOCUS2191</name>
</gene>
<sequence>MSRSVMKPTMTSTSLCLAICCQVLGAVVTGCKSQQKVPPAIFMFGDGTLDVSNNNYLNYTDDWGEPNRANHPYYGIDFPSSEPTGRFSNGYNIADFIAMAMGLDISPPAYLSLTSPISVKDFTGVNYASEGGRIWNYSILVDDSEVTIPLPTQQDYFADTKAQMAPQLGNHPVGSKDIFHISTITVRPRPINNTAYVSKLVTSFGASMETLYNEGARKFAVINIPPIGCAPEMRGKAVGRRSHQFGPGGCDETVNELAVEFNDGLKRLLYSLSSKLDGLRYSIGDFYSFSNGTFANPGASGFANTSIACCKRPCDSQAAFQEPPCQNRTEYWFWDEEYITEKAAKLAAAAFYDGPSKFTMPINFKKLIQRK</sequence>
<dbReference type="InterPro" id="IPR051058">
    <property type="entry name" value="GDSL_Est/Lipase"/>
</dbReference>
<keyword evidence="2" id="KW-0378">Hydrolase</keyword>
<reference evidence="5 6" key="2">
    <citation type="submission" date="2024-10" db="EMBL/GenBank/DDBJ databases">
        <authorList>
            <person name="Ryan C."/>
        </authorList>
    </citation>
    <scope>NUCLEOTIDE SEQUENCE [LARGE SCALE GENOMIC DNA]</scope>
</reference>
<dbReference type="CDD" id="cd01837">
    <property type="entry name" value="SGNH_plant_lipase_like"/>
    <property type="match status" value="1"/>
</dbReference>
<evidence type="ECO:0000256" key="3">
    <source>
        <dbReference type="ARBA" id="ARBA00022963"/>
    </source>
</evidence>
<comment type="similarity">
    <text evidence="1">Belongs to the 'GDSL' lipolytic enzyme family.</text>
</comment>
<dbReference type="InterPro" id="IPR001087">
    <property type="entry name" value="GDSL"/>
</dbReference>
<accession>A0ABC8VD29</accession>
<organism evidence="5 6">
    <name type="scientific">Urochloa decumbens</name>
    <dbReference type="NCBI Taxonomy" id="240449"/>
    <lineage>
        <taxon>Eukaryota</taxon>
        <taxon>Viridiplantae</taxon>
        <taxon>Streptophyta</taxon>
        <taxon>Embryophyta</taxon>
        <taxon>Tracheophyta</taxon>
        <taxon>Spermatophyta</taxon>
        <taxon>Magnoliopsida</taxon>
        <taxon>Liliopsida</taxon>
        <taxon>Poales</taxon>
        <taxon>Poaceae</taxon>
        <taxon>PACMAD clade</taxon>
        <taxon>Panicoideae</taxon>
        <taxon>Panicodae</taxon>
        <taxon>Paniceae</taxon>
        <taxon>Melinidinae</taxon>
        <taxon>Urochloa</taxon>
    </lineage>
</organism>
<keyword evidence="3" id="KW-0442">Lipid degradation</keyword>
<name>A0ABC8VD29_9POAL</name>
<dbReference type="EMBL" id="OZ075111">
    <property type="protein sequence ID" value="CAL4888359.1"/>
    <property type="molecule type" value="Genomic_DNA"/>
</dbReference>
<dbReference type="Proteomes" id="UP001497457">
    <property type="component" value="Chromosome 1b"/>
</dbReference>
<feature type="chain" id="PRO_5044864468" description="GDSL esterase/lipase" evidence="4">
    <location>
        <begin position="26"/>
        <end position="371"/>
    </location>
</feature>
<dbReference type="PANTHER" id="PTHR45648">
    <property type="entry name" value="GDSL LIPASE/ACYLHYDROLASE FAMILY PROTEIN (AFU_ORTHOLOGUE AFUA_4G14700)"/>
    <property type="match status" value="1"/>
</dbReference>
<keyword evidence="6" id="KW-1185">Reference proteome</keyword>
<dbReference type="Pfam" id="PF00657">
    <property type="entry name" value="Lipase_GDSL"/>
    <property type="match status" value="1"/>
</dbReference>
<feature type="signal peptide" evidence="4">
    <location>
        <begin position="1"/>
        <end position="25"/>
    </location>
</feature>
<evidence type="ECO:0000256" key="1">
    <source>
        <dbReference type="ARBA" id="ARBA00008668"/>
    </source>
</evidence>
<evidence type="ECO:0000256" key="2">
    <source>
        <dbReference type="ARBA" id="ARBA00022801"/>
    </source>
</evidence>
<dbReference type="GO" id="GO:0016787">
    <property type="term" value="F:hydrolase activity"/>
    <property type="evidence" value="ECO:0007669"/>
    <property type="project" value="UniProtKB-KW"/>
</dbReference>
<dbReference type="AlphaFoldDB" id="A0ABC8VD29"/>
<dbReference type="InterPro" id="IPR036514">
    <property type="entry name" value="SGNH_hydro_sf"/>
</dbReference>
<reference evidence="6" key="1">
    <citation type="submission" date="2024-06" db="EMBL/GenBank/DDBJ databases">
        <authorList>
            <person name="Ryan C."/>
        </authorList>
    </citation>
    <scope>NUCLEOTIDE SEQUENCE [LARGE SCALE GENOMIC DNA]</scope>
</reference>
<evidence type="ECO:0000313" key="5">
    <source>
        <dbReference type="EMBL" id="CAL4888359.1"/>
    </source>
</evidence>
<evidence type="ECO:0008006" key="7">
    <source>
        <dbReference type="Google" id="ProtNLM"/>
    </source>
</evidence>
<keyword evidence="4" id="KW-0732">Signal</keyword>
<dbReference type="PROSITE" id="PS51257">
    <property type="entry name" value="PROKAR_LIPOPROTEIN"/>
    <property type="match status" value="1"/>
</dbReference>
<dbReference type="PANTHER" id="PTHR45648:SF104">
    <property type="entry name" value="OS02G0292600 PROTEIN"/>
    <property type="match status" value="1"/>
</dbReference>
<dbReference type="GO" id="GO:0016042">
    <property type="term" value="P:lipid catabolic process"/>
    <property type="evidence" value="ECO:0007669"/>
    <property type="project" value="UniProtKB-KW"/>
</dbReference>